<dbReference type="EMBL" id="CH476734">
    <property type="protein sequence ID" value="EIE80703.1"/>
    <property type="molecule type" value="Genomic_DNA"/>
</dbReference>
<accession>I1BWX3</accession>
<dbReference type="VEuPathDB" id="FungiDB:RO3G_05408"/>
<organism evidence="1 2">
    <name type="scientific">Rhizopus delemar (strain RA 99-880 / ATCC MYA-4621 / FGSC 9543 / NRRL 43880)</name>
    <name type="common">Mucormycosis agent</name>
    <name type="synonym">Rhizopus arrhizus var. delemar</name>
    <dbReference type="NCBI Taxonomy" id="246409"/>
    <lineage>
        <taxon>Eukaryota</taxon>
        <taxon>Fungi</taxon>
        <taxon>Fungi incertae sedis</taxon>
        <taxon>Mucoromycota</taxon>
        <taxon>Mucoromycotina</taxon>
        <taxon>Mucoromycetes</taxon>
        <taxon>Mucorales</taxon>
        <taxon>Mucorineae</taxon>
        <taxon>Rhizopodaceae</taxon>
        <taxon>Rhizopus</taxon>
    </lineage>
</organism>
<dbReference type="InParanoid" id="I1BWX3"/>
<sequence>MRSVKRNLFRECGLCASISSSLPNRGLGHLNEYINGKRHWGKRKGGICSGAWVNVRRQYWSSSEAKESALSGKDGGSTIVSGNCSQRCILRQWIEWEFVGVCEGWTGHGLGVPPGSHLRRQHTQRFRSILVIGSHKIGSKEIIGQHNERSVELRQERF</sequence>
<proteinExistence type="predicted"/>
<evidence type="ECO:0000313" key="2">
    <source>
        <dbReference type="Proteomes" id="UP000009138"/>
    </source>
</evidence>
<dbReference type="GeneID" id="93612379"/>
<evidence type="ECO:0000313" key="1">
    <source>
        <dbReference type="EMBL" id="EIE80703.1"/>
    </source>
</evidence>
<gene>
    <name evidence="1" type="ORF">RO3G_05408</name>
</gene>
<dbReference type="Proteomes" id="UP000009138">
    <property type="component" value="Unassembled WGS sequence"/>
</dbReference>
<name>I1BWX3_RHIO9</name>
<dbReference type="AlphaFoldDB" id="I1BWX3"/>
<dbReference type="RefSeq" id="XP_067516099.1">
    <property type="nucleotide sequence ID" value="XM_067659998.1"/>
</dbReference>
<reference evidence="1 2" key="1">
    <citation type="journal article" date="2009" name="PLoS Genet.">
        <title>Genomic analysis of the basal lineage fungus Rhizopus oryzae reveals a whole-genome duplication.</title>
        <authorList>
            <person name="Ma L.-J."/>
            <person name="Ibrahim A.S."/>
            <person name="Skory C."/>
            <person name="Grabherr M.G."/>
            <person name="Burger G."/>
            <person name="Butler M."/>
            <person name="Elias M."/>
            <person name="Idnurm A."/>
            <person name="Lang B.F."/>
            <person name="Sone T."/>
            <person name="Abe A."/>
            <person name="Calvo S.E."/>
            <person name="Corrochano L.M."/>
            <person name="Engels R."/>
            <person name="Fu J."/>
            <person name="Hansberg W."/>
            <person name="Kim J.-M."/>
            <person name="Kodira C.D."/>
            <person name="Koehrsen M.J."/>
            <person name="Liu B."/>
            <person name="Miranda-Saavedra D."/>
            <person name="O'Leary S."/>
            <person name="Ortiz-Castellanos L."/>
            <person name="Poulter R."/>
            <person name="Rodriguez-Romero J."/>
            <person name="Ruiz-Herrera J."/>
            <person name="Shen Y.-Q."/>
            <person name="Zeng Q."/>
            <person name="Galagan J."/>
            <person name="Birren B.W."/>
            <person name="Cuomo C.A."/>
            <person name="Wickes B.L."/>
        </authorList>
    </citation>
    <scope>NUCLEOTIDE SEQUENCE [LARGE SCALE GENOMIC DNA]</scope>
    <source>
        <strain evidence="2">RA 99-880 / ATCC MYA-4621 / FGSC 9543 / NRRL 43880</strain>
    </source>
</reference>
<keyword evidence="2" id="KW-1185">Reference proteome</keyword>
<protein>
    <submittedName>
        <fullName evidence="1">Uncharacterized protein</fullName>
    </submittedName>
</protein>